<name>A0A261SPN1_9BORD</name>
<protein>
    <recommendedName>
        <fullName evidence="5">ABC transporter substrate-binding protein</fullName>
    </recommendedName>
</protein>
<dbReference type="PANTHER" id="PTHR42928">
    <property type="entry name" value="TRICARBOXYLATE-BINDING PROTEIN"/>
    <property type="match status" value="1"/>
</dbReference>
<dbReference type="Gene3D" id="3.40.190.150">
    <property type="entry name" value="Bordetella uptake gene, domain 1"/>
    <property type="match status" value="1"/>
</dbReference>
<keyword evidence="4" id="KW-1185">Reference proteome</keyword>
<evidence type="ECO:0008006" key="5">
    <source>
        <dbReference type="Google" id="ProtNLM"/>
    </source>
</evidence>
<dbReference type="PIRSF" id="PIRSF017082">
    <property type="entry name" value="YflP"/>
    <property type="match status" value="1"/>
</dbReference>
<comment type="similarity">
    <text evidence="1">Belongs to the UPF0065 (bug) family.</text>
</comment>
<reference evidence="4" key="1">
    <citation type="submission" date="2017-05" db="EMBL/GenBank/DDBJ databases">
        <title>Complete and WGS of Bordetella genogroups.</title>
        <authorList>
            <person name="Spilker T."/>
            <person name="Lipuma J."/>
        </authorList>
    </citation>
    <scope>NUCLEOTIDE SEQUENCE [LARGE SCALE GENOMIC DNA]</scope>
    <source>
        <strain evidence="4">AU16122</strain>
    </source>
</reference>
<feature type="signal peptide" evidence="2">
    <location>
        <begin position="1"/>
        <end position="26"/>
    </location>
</feature>
<feature type="chain" id="PRO_5012085514" description="ABC transporter substrate-binding protein" evidence="2">
    <location>
        <begin position="27"/>
        <end position="342"/>
    </location>
</feature>
<dbReference type="CDD" id="cd07012">
    <property type="entry name" value="PBP2_Bug_TTT"/>
    <property type="match status" value="1"/>
</dbReference>
<dbReference type="Pfam" id="PF03401">
    <property type="entry name" value="TctC"/>
    <property type="match status" value="1"/>
</dbReference>
<gene>
    <name evidence="3" type="ORF">CAL29_07975</name>
</gene>
<dbReference type="OrthoDB" id="8631476at2"/>
<comment type="caution">
    <text evidence="3">The sequence shown here is derived from an EMBL/GenBank/DDBJ whole genome shotgun (WGS) entry which is preliminary data.</text>
</comment>
<sequence>MKLAYTFIRRRLSRAAAIAAVPIAMAAVAAALGSAAAPAVAAGAFPDRPITVIVPYPAGGSLDTVGRPLAQLFEKATGQSMILENVGGAGGLIGANKVVKAPADGNTLLLASNGQVTIAPLIYKDMSYDPKTDLVPIVHLVDQTAVLYASAKSPYKTFADVAQAARGGHEALQFASSGTGSISHLALELLAQKMGAHFTHVPYRGAAPALQDLAGGQVPLLFTFVGSAKPLTQSGMVRPLAVAAKQRLASLPDVPTFAELGYPDVQASVWIGLMAPKGTPADRVRKLASIVDGVLANAEFRKLMADNNMEIKGGSAAAFEAMMADDGQRWANLAKSVNLATN</sequence>
<proteinExistence type="inferred from homology"/>
<organism evidence="3 4">
    <name type="scientific">Bordetella genomosp. 10</name>
    <dbReference type="NCBI Taxonomy" id="1416804"/>
    <lineage>
        <taxon>Bacteria</taxon>
        <taxon>Pseudomonadati</taxon>
        <taxon>Pseudomonadota</taxon>
        <taxon>Betaproteobacteria</taxon>
        <taxon>Burkholderiales</taxon>
        <taxon>Alcaligenaceae</taxon>
        <taxon>Bordetella</taxon>
    </lineage>
</organism>
<dbReference type="InterPro" id="IPR042100">
    <property type="entry name" value="Bug_dom1"/>
</dbReference>
<evidence type="ECO:0000256" key="2">
    <source>
        <dbReference type="SAM" id="SignalP"/>
    </source>
</evidence>
<dbReference type="Gene3D" id="3.40.190.10">
    <property type="entry name" value="Periplasmic binding protein-like II"/>
    <property type="match status" value="1"/>
</dbReference>
<accession>A0A261SPN1</accession>
<dbReference type="InterPro" id="IPR005064">
    <property type="entry name" value="BUG"/>
</dbReference>
<dbReference type="EMBL" id="NEVM01000001">
    <property type="protein sequence ID" value="OZI38253.1"/>
    <property type="molecule type" value="Genomic_DNA"/>
</dbReference>
<dbReference type="PANTHER" id="PTHR42928:SF5">
    <property type="entry name" value="BLR1237 PROTEIN"/>
    <property type="match status" value="1"/>
</dbReference>
<dbReference type="AlphaFoldDB" id="A0A261SPN1"/>
<dbReference type="SUPFAM" id="SSF53850">
    <property type="entry name" value="Periplasmic binding protein-like II"/>
    <property type="match status" value="1"/>
</dbReference>
<evidence type="ECO:0000313" key="4">
    <source>
        <dbReference type="Proteomes" id="UP000216020"/>
    </source>
</evidence>
<dbReference type="RefSeq" id="WP_094852353.1">
    <property type="nucleotide sequence ID" value="NZ_NEVM01000001.1"/>
</dbReference>
<dbReference type="Proteomes" id="UP000216020">
    <property type="component" value="Unassembled WGS sequence"/>
</dbReference>
<evidence type="ECO:0000313" key="3">
    <source>
        <dbReference type="EMBL" id="OZI38253.1"/>
    </source>
</evidence>
<keyword evidence="2" id="KW-0732">Signal</keyword>
<evidence type="ECO:0000256" key="1">
    <source>
        <dbReference type="ARBA" id="ARBA00006987"/>
    </source>
</evidence>